<dbReference type="PROSITE" id="PS00455">
    <property type="entry name" value="AMP_BINDING"/>
    <property type="match status" value="1"/>
</dbReference>
<dbReference type="Pfam" id="PF13193">
    <property type="entry name" value="AMP-binding_C"/>
    <property type="match status" value="1"/>
</dbReference>
<evidence type="ECO:0000259" key="1">
    <source>
        <dbReference type="Pfam" id="PF00501"/>
    </source>
</evidence>
<dbReference type="InterPro" id="IPR020845">
    <property type="entry name" value="AMP-binding_CS"/>
</dbReference>
<dbReference type="InterPro" id="IPR025110">
    <property type="entry name" value="AMP-bd_C"/>
</dbReference>
<dbReference type="InterPro" id="IPR000873">
    <property type="entry name" value="AMP-dep_synth/lig_dom"/>
</dbReference>
<dbReference type="RefSeq" id="WP_191145653.1">
    <property type="nucleotide sequence ID" value="NZ_JACXAF010000019.1"/>
</dbReference>
<dbReference type="Gene3D" id="3.40.50.12780">
    <property type="entry name" value="N-terminal domain of ligase-like"/>
    <property type="match status" value="1"/>
</dbReference>
<reference evidence="3" key="1">
    <citation type="submission" date="2020-09" db="EMBL/GenBank/DDBJ databases">
        <title>A novel bacterium of genus Neiella, isolated from South China Sea.</title>
        <authorList>
            <person name="Huang H."/>
            <person name="Mo K."/>
            <person name="Hu Y."/>
        </authorList>
    </citation>
    <scope>NUCLEOTIDE SEQUENCE</scope>
    <source>
        <strain evidence="3">HB171785</strain>
    </source>
</reference>
<evidence type="ECO:0000259" key="2">
    <source>
        <dbReference type="Pfam" id="PF13193"/>
    </source>
</evidence>
<dbReference type="PANTHER" id="PTHR45527">
    <property type="entry name" value="NONRIBOSOMAL PEPTIDE SYNTHETASE"/>
    <property type="match status" value="1"/>
</dbReference>
<keyword evidence="4" id="KW-1185">Reference proteome</keyword>
<dbReference type="PANTHER" id="PTHR45527:SF1">
    <property type="entry name" value="FATTY ACID SYNTHASE"/>
    <property type="match status" value="1"/>
</dbReference>
<organism evidence="3 4">
    <name type="scientific">Neiella litorisoli</name>
    <dbReference type="NCBI Taxonomy" id="2771431"/>
    <lineage>
        <taxon>Bacteria</taxon>
        <taxon>Pseudomonadati</taxon>
        <taxon>Pseudomonadota</taxon>
        <taxon>Gammaproteobacteria</taxon>
        <taxon>Alteromonadales</taxon>
        <taxon>Echinimonadaceae</taxon>
        <taxon>Neiella</taxon>
    </lineage>
</organism>
<dbReference type="InterPro" id="IPR042099">
    <property type="entry name" value="ANL_N_sf"/>
</dbReference>
<dbReference type="Pfam" id="PF00501">
    <property type="entry name" value="AMP-binding"/>
    <property type="match status" value="1"/>
</dbReference>
<gene>
    <name evidence="3" type="ORF">IC617_14195</name>
</gene>
<name>A0A8J6UMD1_9GAMM</name>
<dbReference type="InterPro" id="IPR045851">
    <property type="entry name" value="AMP-bd_C_sf"/>
</dbReference>
<dbReference type="GO" id="GO:0043041">
    <property type="term" value="P:amino acid activation for nonribosomal peptide biosynthetic process"/>
    <property type="evidence" value="ECO:0007669"/>
    <property type="project" value="TreeGrafter"/>
</dbReference>
<dbReference type="Gene3D" id="3.30.300.30">
    <property type="match status" value="1"/>
</dbReference>
<protein>
    <submittedName>
        <fullName evidence="3">AMP-binding protein</fullName>
    </submittedName>
</protein>
<feature type="domain" description="AMP-dependent synthetase/ligase" evidence="1">
    <location>
        <begin position="22"/>
        <end position="370"/>
    </location>
</feature>
<accession>A0A8J6UMD1</accession>
<dbReference type="SUPFAM" id="SSF56801">
    <property type="entry name" value="Acetyl-CoA synthetase-like"/>
    <property type="match status" value="1"/>
</dbReference>
<comment type="caution">
    <text evidence="3">The sequence shown here is derived from an EMBL/GenBank/DDBJ whole genome shotgun (WGS) entry which is preliminary data.</text>
</comment>
<dbReference type="AlphaFoldDB" id="A0A8J6UMD1"/>
<dbReference type="EMBL" id="JACXAF010000019">
    <property type="protein sequence ID" value="MBD1390585.1"/>
    <property type="molecule type" value="Genomic_DNA"/>
</dbReference>
<evidence type="ECO:0000313" key="3">
    <source>
        <dbReference type="EMBL" id="MBD1390585.1"/>
    </source>
</evidence>
<dbReference type="GO" id="GO:0031177">
    <property type="term" value="F:phosphopantetheine binding"/>
    <property type="evidence" value="ECO:0007669"/>
    <property type="project" value="TreeGrafter"/>
</dbReference>
<evidence type="ECO:0000313" key="4">
    <source>
        <dbReference type="Proteomes" id="UP000638014"/>
    </source>
</evidence>
<dbReference type="GO" id="GO:0044550">
    <property type="term" value="P:secondary metabolite biosynthetic process"/>
    <property type="evidence" value="ECO:0007669"/>
    <property type="project" value="TreeGrafter"/>
</dbReference>
<proteinExistence type="predicted"/>
<sequence>MADLSRTMYDLLTDADDNVLALLIGGQCYTFAQLKQSVAMIATGLQRDVKLEHGQRVVLYGPKTALQVMAMFAVWQCGGVVVIAHQGLKAAQLAHIMADSGAQVLITSPARWSQLAAEPAFHTDQVSQLIVEQSTSSLPEDAHVLKDWVEALDGPSAVTRCQQNDLAVLMYTSGSTGLPKGVMLTHKNLWLGADSVASYLQLTPQDRILALLPFSFDYGLNQLLSAWRVGASVVLHNYLLAKAVFNDVAKHGVTGLAGVPPLWYQLLKETLEPNLGLRFVTNSGGALTTSLIELLSEKFPQAQIFAMYGLTEAFRSSYLAPQKISEKPLSVGKAIPYARLLVLDEQQQVCPPGVVGELVHSGELVAQGYWGQPDLSAQRFAKLPEPLAKGGDERAVWSGDLAYMDDDGDLFIVGRQDQQIKTSGYRVSPQEVEAIAEALPDVGAAACLAVDDLELGQAIALFIEANPVHRDKLQAAYRANSANHLWPKYFAVVPQLPLTANGKLDRQYVKENWLYDLTNKN</sequence>
<feature type="domain" description="AMP-binding enzyme C-terminal" evidence="2">
    <location>
        <begin position="431"/>
        <end position="503"/>
    </location>
</feature>
<dbReference type="GO" id="GO:0005737">
    <property type="term" value="C:cytoplasm"/>
    <property type="evidence" value="ECO:0007669"/>
    <property type="project" value="TreeGrafter"/>
</dbReference>
<dbReference type="Proteomes" id="UP000638014">
    <property type="component" value="Unassembled WGS sequence"/>
</dbReference>